<keyword evidence="2" id="KW-1133">Transmembrane helix</keyword>
<dbReference type="RefSeq" id="WP_137401145.1">
    <property type="nucleotide sequence ID" value="NZ_BMIU01000025.1"/>
</dbReference>
<protein>
    <recommendedName>
        <fullName evidence="5">Outer membrane protein beta-barrel domain-containing protein</fullName>
    </recommendedName>
</protein>
<evidence type="ECO:0000256" key="1">
    <source>
        <dbReference type="SAM" id="MobiDB-lite"/>
    </source>
</evidence>
<evidence type="ECO:0000313" key="4">
    <source>
        <dbReference type="Proteomes" id="UP000647339"/>
    </source>
</evidence>
<feature type="region of interest" description="Disordered" evidence="1">
    <location>
        <begin position="96"/>
        <end position="139"/>
    </location>
</feature>
<dbReference type="Proteomes" id="UP000647339">
    <property type="component" value="Unassembled WGS sequence"/>
</dbReference>
<evidence type="ECO:0000313" key="3">
    <source>
        <dbReference type="EMBL" id="GGF46568.1"/>
    </source>
</evidence>
<feature type="compositionally biased region" description="Basic and acidic residues" evidence="1">
    <location>
        <begin position="96"/>
        <end position="110"/>
    </location>
</feature>
<gene>
    <name evidence="3" type="ORF">GCM10011339_38930</name>
</gene>
<keyword evidence="4" id="KW-1185">Reference proteome</keyword>
<feature type="transmembrane region" description="Helical" evidence="2">
    <location>
        <begin position="46"/>
        <end position="69"/>
    </location>
</feature>
<dbReference type="EMBL" id="BMIU01000025">
    <property type="protein sequence ID" value="GGF46568.1"/>
    <property type="molecule type" value="Genomic_DNA"/>
</dbReference>
<keyword evidence="2" id="KW-0812">Transmembrane</keyword>
<keyword evidence="2" id="KW-0472">Membrane</keyword>
<organism evidence="3 4">
    <name type="scientific">Echinicola rosea</name>
    <dbReference type="NCBI Taxonomy" id="1807691"/>
    <lineage>
        <taxon>Bacteria</taxon>
        <taxon>Pseudomonadati</taxon>
        <taxon>Bacteroidota</taxon>
        <taxon>Cytophagia</taxon>
        <taxon>Cytophagales</taxon>
        <taxon>Cyclobacteriaceae</taxon>
        <taxon>Echinicola</taxon>
    </lineage>
</organism>
<comment type="caution">
    <text evidence="3">The sequence shown here is derived from an EMBL/GenBank/DDBJ whole genome shotgun (WGS) entry which is preliminary data.</text>
</comment>
<name>A0ABQ1V9J1_9BACT</name>
<evidence type="ECO:0008006" key="5">
    <source>
        <dbReference type="Google" id="ProtNLM"/>
    </source>
</evidence>
<evidence type="ECO:0000256" key="2">
    <source>
        <dbReference type="SAM" id="Phobius"/>
    </source>
</evidence>
<reference evidence="4" key="1">
    <citation type="journal article" date="2019" name="Int. J. Syst. Evol. Microbiol.">
        <title>The Global Catalogue of Microorganisms (GCM) 10K type strain sequencing project: providing services to taxonomists for standard genome sequencing and annotation.</title>
        <authorList>
            <consortium name="The Broad Institute Genomics Platform"/>
            <consortium name="The Broad Institute Genome Sequencing Center for Infectious Disease"/>
            <person name="Wu L."/>
            <person name="Ma J."/>
        </authorList>
    </citation>
    <scope>NUCLEOTIDE SEQUENCE [LARGE SCALE GENOMIC DNA]</scope>
    <source>
        <strain evidence="4">CGMCC 1.15407</strain>
    </source>
</reference>
<accession>A0ABQ1V9J1</accession>
<proteinExistence type="predicted"/>
<sequence length="463" mass="52381">MKEQFDKRLVERIKDSFVHHEESFDQAEWEKFSQVYFNKPTKRKKLVLWPFIVSTVAASLTLLFVFYPYEKEIEKGVTDLKGSIAQKSKKLDEILKPIDDSTKEQTEEIKQPALATVPKPPLEHTEQVNSDNGSRSREMASPIAMSRKADFDTDESNLVLPSYPITRMTAHLDGKPQEYVDQSVYATPQSNQSKKSYMDENVAQNWVDEWKEGEKSESSEKDVKNTNTIIKNDQGKESPFRLGIQAGPQAASSSTSGMQLGAGVVSEFSISDRIKLDVGVNYAHQQFEPETLNKLPESMQMRAMSSAAPNEASYTVTNDYLGSEYTMSYYGLDIPINIKYKVMDKEKANVFVITGLSSMVYFDQTGVETFAVESKFTEDFAGALQFSESIQEYSQEYSPGSEQSNVDLGKMLNLSFGYEYNLSNGTFLSIEPYYKLPLGNLTFTNQQFSIGGVNLRMNFQFKK</sequence>